<evidence type="ECO:0000313" key="7">
    <source>
        <dbReference type="Proteomes" id="UP001327560"/>
    </source>
</evidence>
<dbReference type="PANTHER" id="PTHR10177">
    <property type="entry name" value="CYCLINS"/>
    <property type="match status" value="1"/>
</dbReference>
<dbReference type="Pfam" id="PF00134">
    <property type="entry name" value="Cyclin_N"/>
    <property type="match status" value="1"/>
</dbReference>
<sequence>MQLLSVACVSVAAKMEETHVPLLLDLQILDPPFVFEPRTIRRMELLLASALRWRLRSVTPFDFLHLLAASPAVSALPPPSASALLSCAAHIILSTHRVVDFLGYHPSVIAVASFLCAADEIADSSAGDNGDLSSCFDAWVDKEVVNRCRQLLEEYVMDTCPFSRREKTVDRVRIRPEPPKSPVGVLDSAACVSCDTGARSDGHIEPEPHSNKRRRLGEHPCTERVFTGLDGKLL</sequence>
<dbReference type="CDD" id="cd20544">
    <property type="entry name" value="CYCLIN_AtCycD-like_rpt2"/>
    <property type="match status" value="1"/>
</dbReference>
<evidence type="ECO:0000313" key="6">
    <source>
        <dbReference type="EMBL" id="WOK92369.1"/>
    </source>
</evidence>
<dbReference type="AlphaFoldDB" id="A0AAQ3JNW9"/>
<dbReference type="SMART" id="SM01332">
    <property type="entry name" value="Cyclin_C"/>
    <property type="match status" value="1"/>
</dbReference>
<evidence type="ECO:0000256" key="1">
    <source>
        <dbReference type="ARBA" id="ARBA00022618"/>
    </source>
</evidence>
<feature type="compositionally biased region" description="Basic and acidic residues" evidence="4">
    <location>
        <begin position="198"/>
        <end position="210"/>
    </location>
</feature>
<evidence type="ECO:0000256" key="3">
    <source>
        <dbReference type="ARBA" id="ARBA00023306"/>
    </source>
</evidence>
<dbReference type="InterPro" id="IPR004367">
    <property type="entry name" value="Cyclin_C-dom"/>
</dbReference>
<accession>A0AAQ3JNW9</accession>
<dbReference type="InterPro" id="IPR039361">
    <property type="entry name" value="Cyclin"/>
</dbReference>
<dbReference type="InterPro" id="IPR006671">
    <property type="entry name" value="Cyclin_N"/>
</dbReference>
<feature type="region of interest" description="Disordered" evidence="4">
    <location>
        <begin position="198"/>
        <end position="217"/>
    </location>
</feature>
<keyword evidence="3" id="KW-0131">Cell cycle</keyword>
<reference evidence="6 7" key="1">
    <citation type="submission" date="2023-10" db="EMBL/GenBank/DDBJ databases">
        <title>Chromosome-scale genome assembly provides insights into flower coloration mechanisms of Canna indica.</title>
        <authorList>
            <person name="Li C."/>
        </authorList>
    </citation>
    <scope>NUCLEOTIDE SEQUENCE [LARGE SCALE GENOMIC DNA]</scope>
    <source>
        <tissue evidence="6">Flower</tissue>
    </source>
</reference>
<organism evidence="6 7">
    <name type="scientific">Canna indica</name>
    <name type="common">Indian-shot</name>
    <dbReference type="NCBI Taxonomy" id="4628"/>
    <lineage>
        <taxon>Eukaryota</taxon>
        <taxon>Viridiplantae</taxon>
        <taxon>Streptophyta</taxon>
        <taxon>Embryophyta</taxon>
        <taxon>Tracheophyta</taxon>
        <taxon>Spermatophyta</taxon>
        <taxon>Magnoliopsida</taxon>
        <taxon>Liliopsida</taxon>
        <taxon>Zingiberales</taxon>
        <taxon>Cannaceae</taxon>
        <taxon>Canna</taxon>
    </lineage>
</organism>
<keyword evidence="1" id="KW-0132">Cell division</keyword>
<feature type="domain" description="Cyclin C-terminal" evidence="5">
    <location>
        <begin position="58"/>
        <end position="195"/>
    </location>
</feature>
<gene>
    <name evidence="6" type="ORF">Cni_G01060</name>
</gene>
<dbReference type="InterPro" id="IPR036915">
    <property type="entry name" value="Cyclin-like_sf"/>
</dbReference>
<evidence type="ECO:0000259" key="5">
    <source>
        <dbReference type="SMART" id="SM01332"/>
    </source>
</evidence>
<evidence type="ECO:0000256" key="2">
    <source>
        <dbReference type="ARBA" id="ARBA00023127"/>
    </source>
</evidence>
<name>A0AAQ3JNW9_9LILI</name>
<evidence type="ECO:0000256" key="4">
    <source>
        <dbReference type="SAM" id="MobiDB-lite"/>
    </source>
</evidence>
<keyword evidence="7" id="KW-1185">Reference proteome</keyword>
<proteinExistence type="predicted"/>
<keyword evidence="2" id="KW-0195">Cyclin</keyword>
<dbReference type="GO" id="GO:0051301">
    <property type="term" value="P:cell division"/>
    <property type="evidence" value="ECO:0007669"/>
    <property type="project" value="UniProtKB-KW"/>
</dbReference>
<dbReference type="SUPFAM" id="SSF47954">
    <property type="entry name" value="Cyclin-like"/>
    <property type="match status" value="1"/>
</dbReference>
<dbReference type="Gene3D" id="1.10.472.10">
    <property type="entry name" value="Cyclin-like"/>
    <property type="match status" value="2"/>
</dbReference>
<protein>
    <recommendedName>
        <fullName evidence="5">Cyclin C-terminal domain-containing protein</fullName>
    </recommendedName>
</protein>
<dbReference type="EMBL" id="CP136890">
    <property type="protein sequence ID" value="WOK92369.1"/>
    <property type="molecule type" value="Genomic_DNA"/>
</dbReference>
<dbReference type="Proteomes" id="UP001327560">
    <property type="component" value="Chromosome 1"/>
</dbReference>
<dbReference type="Pfam" id="PF02984">
    <property type="entry name" value="Cyclin_C"/>
    <property type="match status" value="1"/>
</dbReference>